<name>A0A1N6IZF7_9PROT</name>
<reference evidence="5 6" key="1">
    <citation type="submission" date="2016-12" db="EMBL/GenBank/DDBJ databases">
        <authorList>
            <person name="Song W.-J."/>
            <person name="Kurnit D.M."/>
        </authorList>
    </citation>
    <scope>NUCLEOTIDE SEQUENCE [LARGE SCALE GENOMIC DNA]</scope>
    <source>
        <strain evidence="5 6">ATCC 49181</strain>
    </source>
</reference>
<dbReference type="AlphaFoldDB" id="A0A1N6IZF7"/>
<keyword evidence="6" id="KW-1185">Reference proteome</keyword>
<feature type="domain" description="Type I restriction modification DNA specificity" evidence="4">
    <location>
        <begin position="3"/>
        <end position="171"/>
    </location>
</feature>
<feature type="domain" description="Type I restriction modification DNA specificity" evidence="4">
    <location>
        <begin position="224"/>
        <end position="386"/>
    </location>
</feature>
<keyword evidence="3" id="KW-0238">DNA-binding</keyword>
<dbReference type="GO" id="GO:0009307">
    <property type="term" value="P:DNA restriction-modification system"/>
    <property type="evidence" value="ECO:0007669"/>
    <property type="project" value="UniProtKB-KW"/>
</dbReference>
<dbReference type="InterPro" id="IPR052021">
    <property type="entry name" value="Type-I_RS_S_subunit"/>
</dbReference>
<sequence length="417" mass="46016">MRDGWSTAKLGGVCQMIKRGIAPKYTENGGVCVINQKCVRDHKVNYELARRHDIGRKGINEERYIQVGDVLVNSTGTGTLGRVAQIRKKPTELTTVDTHVTICRPVPEKFFEAFFGYMLIKIEDEITSSGEGASGQTELARTTLENKFEVSFPHSLSEQKRIVAILDEAFAGIDKAIVNTQQNLANARELFESYLNSIFTQKGDGWHYGELADIGGDIRTGPFGSLLHKSDYIDNGTPLINPAHINAGLIIPDMRKTVDSEALDRLSNYRVKIGDVIIGRRGEMGRCAAITEVEEGWLCGTGCFIISSKNNNEAEFIALLLSSNFYKEEITKLASGATMLNLSNEALGSLTVSLPSPKDQILILQQIKEVTNDQIKLNQLYKQKLTALTELKQSLLTKAFSGELTADELPIKKEATV</sequence>
<dbReference type="CDD" id="cd16961">
    <property type="entry name" value="RMtype1_S_TRD-CR_like"/>
    <property type="match status" value="1"/>
</dbReference>
<dbReference type="STRING" id="44575.SAMN05216419_100668"/>
<dbReference type="SUPFAM" id="SSF116734">
    <property type="entry name" value="DNA methylase specificity domain"/>
    <property type="match status" value="2"/>
</dbReference>
<evidence type="ECO:0000256" key="3">
    <source>
        <dbReference type="ARBA" id="ARBA00023125"/>
    </source>
</evidence>
<dbReference type="GO" id="GO:0003677">
    <property type="term" value="F:DNA binding"/>
    <property type="evidence" value="ECO:0007669"/>
    <property type="project" value="UniProtKB-KW"/>
</dbReference>
<dbReference type="PANTHER" id="PTHR30408">
    <property type="entry name" value="TYPE-1 RESTRICTION ENZYME ECOKI SPECIFICITY PROTEIN"/>
    <property type="match status" value="1"/>
</dbReference>
<dbReference type="PANTHER" id="PTHR30408:SF12">
    <property type="entry name" value="TYPE I RESTRICTION ENZYME MJAVIII SPECIFICITY SUBUNIT"/>
    <property type="match status" value="1"/>
</dbReference>
<organism evidence="5 6">
    <name type="scientific">Nitrosomonas cryotolerans ATCC 49181</name>
    <dbReference type="NCBI Taxonomy" id="1131553"/>
    <lineage>
        <taxon>Bacteria</taxon>
        <taxon>Pseudomonadati</taxon>
        <taxon>Pseudomonadota</taxon>
        <taxon>Betaproteobacteria</taxon>
        <taxon>Nitrosomonadales</taxon>
        <taxon>Nitrosomonadaceae</taxon>
        <taxon>Nitrosomonas</taxon>
    </lineage>
</organism>
<dbReference type="REBASE" id="193958">
    <property type="entry name" value="S.Ncr49181ORF2186P"/>
</dbReference>
<dbReference type="Proteomes" id="UP000185062">
    <property type="component" value="Unassembled WGS sequence"/>
</dbReference>
<dbReference type="RefSeq" id="WP_074202597.1">
    <property type="nucleotide sequence ID" value="NZ_FSRO01000001.1"/>
</dbReference>
<dbReference type="eggNOG" id="COG0732">
    <property type="taxonomic scope" value="Bacteria"/>
</dbReference>
<proteinExistence type="inferred from homology"/>
<evidence type="ECO:0000313" key="5">
    <source>
        <dbReference type="EMBL" id="SIO37256.1"/>
    </source>
</evidence>
<evidence type="ECO:0000256" key="2">
    <source>
        <dbReference type="ARBA" id="ARBA00022747"/>
    </source>
</evidence>
<accession>A0A1N6IZF7</accession>
<dbReference type="Pfam" id="PF01420">
    <property type="entry name" value="Methylase_S"/>
    <property type="match status" value="2"/>
</dbReference>
<protein>
    <submittedName>
        <fullName evidence="5">Type I restriction enzyme, S subunit</fullName>
    </submittedName>
</protein>
<dbReference type="EMBL" id="FSRO01000001">
    <property type="protein sequence ID" value="SIO37256.1"/>
    <property type="molecule type" value="Genomic_DNA"/>
</dbReference>
<dbReference type="InterPro" id="IPR000055">
    <property type="entry name" value="Restrct_endonuc_typeI_TRD"/>
</dbReference>
<dbReference type="InterPro" id="IPR044946">
    <property type="entry name" value="Restrct_endonuc_typeI_TRD_sf"/>
</dbReference>
<keyword evidence="2" id="KW-0680">Restriction system</keyword>
<evidence type="ECO:0000259" key="4">
    <source>
        <dbReference type="Pfam" id="PF01420"/>
    </source>
</evidence>
<evidence type="ECO:0000256" key="1">
    <source>
        <dbReference type="ARBA" id="ARBA00010923"/>
    </source>
</evidence>
<evidence type="ECO:0000313" key="6">
    <source>
        <dbReference type="Proteomes" id="UP000185062"/>
    </source>
</evidence>
<comment type="similarity">
    <text evidence="1">Belongs to the type-I restriction system S methylase family.</text>
</comment>
<dbReference type="Gene3D" id="3.90.220.20">
    <property type="entry name" value="DNA methylase specificity domains"/>
    <property type="match status" value="2"/>
</dbReference>
<gene>
    <name evidence="5" type="ORF">SAMN02743940_2185</name>
</gene>